<evidence type="ECO:0000256" key="9">
    <source>
        <dbReference type="ARBA" id="ARBA00023002"/>
    </source>
</evidence>
<evidence type="ECO:0000256" key="10">
    <source>
        <dbReference type="ARBA" id="ARBA00023033"/>
    </source>
</evidence>
<dbReference type="Pfam" id="PF13434">
    <property type="entry name" value="Lys_Orn_oxgnase"/>
    <property type="match status" value="1"/>
</dbReference>
<accession>X8ANJ2</accession>
<dbReference type="PATRIC" id="fig|1299334.3.peg.5270"/>
<dbReference type="InterPro" id="IPR025700">
    <property type="entry name" value="Lys/Orn_oxygenase"/>
</dbReference>
<comment type="catalytic activity">
    <reaction evidence="15">
        <text>L-lysine + NADPH + O2 = N(6)-hydroxy-L-lysine + NADP(+) + H2O</text>
        <dbReference type="Rhea" id="RHEA:23228"/>
        <dbReference type="ChEBI" id="CHEBI:15377"/>
        <dbReference type="ChEBI" id="CHEBI:15379"/>
        <dbReference type="ChEBI" id="CHEBI:32551"/>
        <dbReference type="ChEBI" id="CHEBI:57783"/>
        <dbReference type="ChEBI" id="CHEBI:57820"/>
        <dbReference type="ChEBI" id="CHEBI:58349"/>
        <dbReference type="EC" id="1.14.13.59"/>
    </reaction>
</comment>
<dbReference type="AlphaFoldDB" id="X8ANJ2"/>
<dbReference type="EC" id="1.14.13.59" evidence="4"/>
<evidence type="ECO:0000256" key="8">
    <source>
        <dbReference type="ARBA" id="ARBA00022857"/>
    </source>
</evidence>
<evidence type="ECO:0000256" key="2">
    <source>
        <dbReference type="ARBA" id="ARBA00005102"/>
    </source>
</evidence>
<evidence type="ECO:0000313" key="16">
    <source>
        <dbReference type="EMBL" id="EUA33482.1"/>
    </source>
</evidence>
<evidence type="ECO:0000256" key="5">
    <source>
        <dbReference type="ARBA" id="ARBA00016406"/>
    </source>
</evidence>
<keyword evidence="7" id="KW-0274">FAD</keyword>
<dbReference type="GO" id="GO:0047091">
    <property type="term" value="F:L-lysine 6-monooxygenase (NADPH) activity"/>
    <property type="evidence" value="ECO:0007669"/>
    <property type="project" value="UniProtKB-EC"/>
</dbReference>
<sequence>MARERHREDRMTSVLPGEDDSDLDFIGIGFGPSNLALAVAAEELIPNWRGCFSNAAKASSGIRE</sequence>
<evidence type="ECO:0000256" key="11">
    <source>
        <dbReference type="ARBA" id="ARBA00029939"/>
    </source>
</evidence>
<evidence type="ECO:0000256" key="7">
    <source>
        <dbReference type="ARBA" id="ARBA00022827"/>
    </source>
</evidence>
<evidence type="ECO:0000256" key="15">
    <source>
        <dbReference type="ARBA" id="ARBA00048407"/>
    </source>
</evidence>
<keyword evidence="9" id="KW-0560">Oxidoreductase</keyword>
<evidence type="ECO:0000256" key="14">
    <source>
        <dbReference type="ARBA" id="ARBA00032738"/>
    </source>
</evidence>
<evidence type="ECO:0000256" key="12">
    <source>
        <dbReference type="ARBA" id="ARBA00031158"/>
    </source>
</evidence>
<dbReference type="EMBL" id="JAOB01000047">
    <property type="protein sequence ID" value="EUA33482.1"/>
    <property type="molecule type" value="Genomic_DNA"/>
</dbReference>
<dbReference type="InterPro" id="IPR036188">
    <property type="entry name" value="FAD/NAD-bd_sf"/>
</dbReference>
<gene>
    <name evidence="16" type="ORF">I553_7894</name>
</gene>
<organism evidence="16">
    <name type="scientific">Mycobacterium xenopi 4042</name>
    <dbReference type="NCBI Taxonomy" id="1299334"/>
    <lineage>
        <taxon>Bacteria</taxon>
        <taxon>Bacillati</taxon>
        <taxon>Actinomycetota</taxon>
        <taxon>Actinomycetes</taxon>
        <taxon>Mycobacteriales</taxon>
        <taxon>Mycobacteriaceae</taxon>
        <taxon>Mycobacterium</taxon>
    </lineage>
</organism>
<reference evidence="16" key="1">
    <citation type="submission" date="2014-01" db="EMBL/GenBank/DDBJ databases">
        <authorList>
            <person name="Brown-Elliot B."/>
            <person name="Wallace R."/>
            <person name="Lenaerts A."/>
            <person name="Ordway D."/>
            <person name="DeGroote M.A."/>
            <person name="Parker T."/>
            <person name="Sizemore C."/>
            <person name="Tallon L.J."/>
            <person name="Sadzewicz L.K."/>
            <person name="Sengamalay N."/>
            <person name="Fraser C.M."/>
            <person name="Hine E."/>
            <person name="Shefchek K.A."/>
            <person name="Das S.P."/>
            <person name="Tettelin H."/>
        </authorList>
    </citation>
    <scope>NUCLEOTIDE SEQUENCE [LARGE SCALE GENOMIC DNA]</scope>
    <source>
        <strain evidence="16">4042</strain>
    </source>
</reference>
<comment type="caution">
    <text evidence="16">The sequence shown here is derived from an EMBL/GenBank/DDBJ whole genome shotgun (WGS) entry which is preliminary data.</text>
</comment>
<evidence type="ECO:0000256" key="1">
    <source>
        <dbReference type="ARBA" id="ARBA00001974"/>
    </source>
</evidence>
<name>X8ANJ2_MYCXE</name>
<dbReference type="Gene3D" id="3.50.50.60">
    <property type="entry name" value="FAD/NAD(P)-binding domain"/>
    <property type="match status" value="1"/>
</dbReference>
<evidence type="ECO:0000256" key="13">
    <source>
        <dbReference type="ARBA" id="ARBA00032493"/>
    </source>
</evidence>
<evidence type="ECO:0000256" key="3">
    <source>
        <dbReference type="ARBA" id="ARBA00007588"/>
    </source>
</evidence>
<evidence type="ECO:0000256" key="6">
    <source>
        <dbReference type="ARBA" id="ARBA00022630"/>
    </source>
</evidence>
<comment type="pathway">
    <text evidence="2">Siderophore biosynthesis; mycobactin biosynthesis.</text>
</comment>
<keyword evidence="6" id="KW-0285">Flavoprotein</keyword>
<protein>
    <recommendedName>
        <fullName evidence="5">L-lysine N6-monooxygenase MbtG</fullName>
        <ecNumber evidence="4">1.14.13.59</ecNumber>
    </recommendedName>
    <alternativeName>
        <fullName evidence="14">Lysine 6-N-hydroxylase</fullName>
    </alternativeName>
    <alternativeName>
        <fullName evidence="13">Lysine N6-hydroxylase</fullName>
    </alternativeName>
    <alternativeName>
        <fullName evidence="11">Lysine-N-oxygenase</fullName>
    </alternativeName>
    <alternativeName>
        <fullName evidence="12">Mycobactin synthase protein G</fullName>
    </alternativeName>
</protein>
<evidence type="ECO:0000256" key="4">
    <source>
        <dbReference type="ARBA" id="ARBA00013076"/>
    </source>
</evidence>
<proteinExistence type="inferred from homology"/>
<comment type="similarity">
    <text evidence="3">Belongs to the lysine N(6)-hydroxylase/L-ornithine N(5)-oxygenase family.</text>
</comment>
<keyword evidence="10 16" id="KW-0503">Monooxygenase</keyword>
<keyword evidence="8" id="KW-0521">NADP</keyword>
<comment type="cofactor">
    <cofactor evidence="1">
        <name>FAD</name>
        <dbReference type="ChEBI" id="CHEBI:57692"/>
    </cofactor>
</comment>